<dbReference type="HOGENOM" id="CLU_509063_0_0_1"/>
<protein>
    <submittedName>
        <fullName evidence="2">Predicted protein</fullName>
    </submittedName>
</protein>
<dbReference type="KEGG" id="lbc:LACBIDRAFT_310048"/>
<dbReference type="GeneID" id="6082921"/>
<name>B0DTJ6_LACBS</name>
<feature type="compositionally biased region" description="Basic and acidic residues" evidence="1">
    <location>
        <begin position="27"/>
        <end position="43"/>
    </location>
</feature>
<evidence type="ECO:0000256" key="1">
    <source>
        <dbReference type="SAM" id="MobiDB-lite"/>
    </source>
</evidence>
<evidence type="ECO:0000313" key="2">
    <source>
        <dbReference type="EMBL" id="EDR02127.1"/>
    </source>
</evidence>
<feature type="compositionally biased region" description="Low complexity" evidence="1">
    <location>
        <begin position="448"/>
        <end position="477"/>
    </location>
</feature>
<sequence>MPAPSNSVKKACKPKKHKKMNTAPKLSPRDHAHLQKKSAEKKTQFGRSENTNNSYSGQVKQGQEFVTHFSMEQAEAKELWQDNGEDAVSGDNDEGDSCNVAPVTLDPNFHKAFDGNPIQCTPLVISMFMTYKCFTENRKVSTAIAIHTAFLCHYNQMANDTYRGCWRFNETCQRWEGNPTRSAEVEDMLEACKNKDGEGERNHSRAMSLGDMQAMFAYSKKTCPANLPVSNQQTLALQANHLLQKAFNSFSWLIWTRVNETTSVQAKHLDFNPPPRPGKPHLPYIKINLRNRKNWQKKAKNGENGLNSSGHTYNVYPQPNNPAIDLYTHMWNWKEFYETHLLGRKLKPDDYIFPSLGVNGLVAHPHIPISSDIVQISREACYFHYSGALPSRRNLGIPELTPECSAGMAGMECNRIRSIVCLFYFCYQTKATLPNKCNTLSFPPTNHPLPHLHSLPPTTLTTATTTTTPHDPTTATTHHQRMVTTTNVAPPPSMSAHHQPDDNDVAPPEHRHQPTATSAHHDSQAPTTTTRRMRQ</sequence>
<organism evidence="3">
    <name type="scientific">Laccaria bicolor (strain S238N-H82 / ATCC MYA-4686)</name>
    <name type="common">Bicoloured deceiver</name>
    <name type="synonym">Laccaria laccata var. bicolor</name>
    <dbReference type="NCBI Taxonomy" id="486041"/>
    <lineage>
        <taxon>Eukaryota</taxon>
        <taxon>Fungi</taxon>
        <taxon>Dikarya</taxon>
        <taxon>Basidiomycota</taxon>
        <taxon>Agaricomycotina</taxon>
        <taxon>Agaricomycetes</taxon>
        <taxon>Agaricomycetidae</taxon>
        <taxon>Agaricales</taxon>
        <taxon>Agaricineae</taxon>
        <taxon>Hydnangiaceae</taxon>
        <taxon>Laccaria</taxon>
    </lineage>
</organism>
<dbReference type="AlphaFoldDB" id="B0DTJ6"/>
<feature type="region of interest" description="Disordered" evidence="1">
    <location>
        <begin position="1"/>
        <end position="57"/>
    </location>
</feature>
<gene>
    <name evidence="2" type="ORF">LACBIDRAFT_310048</name>
</gene>
<feature type="compositionally biased region" description="Polar residues" evidence="1">
    <location>
        <begin position="45"/>
        <end position="57"/>
    </location>
</feature>
<dbReference type="Proteomes" id="UP000001194">
    <property type="component" value="Unassembled WGS sequence"/>
</dbReference>
<dbReference type="RefSeq" id="XP_001887284.1">
    <property type="nucleotide sequence ID" value="XM_001887249.1"/>
</dbReference>
<feature type="compositionally biased region" description="Polar residues" evidence="1">
    <location>
        <begin position="514"/>
        <end position="535"/>
    </location>
</feature>
<feature type="region of interest" description="Disordered" evidence="1">
    <location>
        <begin position="448"/>
        <end position="535"/>
    </location>
</feature>
<dbReference type="InParanoid" id="B0DTJ6"/>
<evidence type="ECO:0000313" key="3">
    <source>
        <dbReference type="Proteomes" id="UP000001194"/>
    </source>
</evidence>
<dbReference type="EMBL" id="DS547133">
    <property type="protein sequence ID" value="EDR02127.1"/>
    <property type="molecule type" value="Genomic_DNA"/>
</dbReference>
<proteinExistence type="predicted"/>
<keyword evidence="3" id="KW-1185">Reference proteome</keyword>
<feature type="compositionally biased region" description="Basic residues" evidence="1">
    <location>
        <begin position="10"/>
        <end position="20"/>
    </location>
</feature>
<accession>B0DTJ6</accession>
<dbReference type="STRING" id="486041.B0DTJ6"/>
<reference evidence="2 3" key="1">
    <citation type="journal article" date="2008" name="Nature">
        <title>The genome of Laccaria bicolor provides insights into mycorrhizal symbiosis.</title>
        <authorList>
            <person name="Martin F."/>
            <person name="Aerts A."/>
            <person name="Ahren D."/>
            <person name="Brun A."/>
            <person name="Danchin E.G.J."/>
            <person name="Duchaussoy F."/>
            <person name="Gibon J."/>
            <person name="Kohler A."/>
            <person name="Lindquist E."/>
            <person name="Pereda V."/>
            <person name="Salamov A."/>
            <person name="Shapiro H.J."/>
            <person name="Wuyts J."/>
            <person name="Blaudez D."/>
            <person name="Buee M."/>
            <person name="Brokstein P."/>
            <person name="Canbaeck B."/>
            <person name="Cohen D."/>
            <person name="Courty P.E."/>
            <person name="Coutinho P.M."/>
            <person name="Delaruelle C."/>
            <person name="Detter J.C."/>
            <person name="Deveau A."/>
            <person name="DiFazio S."/>
            <person name="Duplessis S."/>
            <person name="Fraissinet-Tachet L."/>
            <person name="Lucic E."/>
            <person name="Frey-Klett P."/>
            <person name="Fourrey C."/>
            <person name="Feussner I."/>
            <person name="Gay G."/>
            <person name="Grimwood J."/>
            <person name="Hoegger P.J."/>
            <person name="Jain P."/>
            <person name="Kilaru S."/>
            <person name="Labbe J."/>
            <person name="Lin Y.C."/>
            <person name="Legue V."/>
            <person name="Le Tacon F."/>
            <person name="Marmeisse R."/>
            <person name="Melayah D."/>
            <person name="Montanini B."/>
            <person name="Muratet M."/>
            <person name="Nehls U."/>
            <person name="Niculita-Hirzel H."/>
            <person name="Oudot-Le Secq M.P."/>
            <person name="Peter M."/>
            <person name="Quesneville H."/>
            <person name="Rajashekar B."/>
            <person name="Reich M."/>
            <person name="Rouhier N."/>
            <person name="Schmutz J."/>
            <person name="Yin T."/>
            <person name="Chalot M."/>
            <person name="Henrissat B."/>
            <person name="Kuees U."/>
            <person name="Lucas S."/>
            <person name="Van de Peer Y."/>
            <person name="Podila G.K."/>
            <person name="Polle A."/>
            <person name="Pukkila P.J."/>
            <person name="Richardson P.M."/>
            <person name="Rouze P."/>
            <person name="Sanders I.R."/>
            <person name="Stajich J.E."/>
            <person name="Tunlid A."/>
            <person name="Tuskan G."/>
            <person name="Grigoriev I.V."/>
        </authorList>
    </citation>
    <scope>NUCLEOTIDE SEQUENCE [LARGE SCALE GENOMIC DNA]</scope>
    <source>
        <strain evidence="3">S238N-H82 / ATCC MYA-4686</strain>
    </source>
</reference>
<dbReference type="OrthoDB" id="164951at2759"/>